<sequence>MQEIEKNLDVIKCPENEKIIILTAIKTVRMNTEKPVSKEIMNSIYKELSRIVKNDD</sequence>
<evidence type="ECO:0000313" key="1">
    <source>
        <dbReference type="EMBL" id="KYC51684.1"/>
    </source>
</evidence>
<accession>A0A150J400</accession>
<dbReference type="EMBL" id="LNGD01000058">
    <property type="protein sequence ID" value="KYC51684.1"/>
    <property type="molecule type" value="Genomic_DNA"/>
</dbReference>
<reference evidence="1 2" key="1">
    <citation type="journal article" date="2016" name="ISME J.">
        <title>Chasing the elusive Euryarchaeota class WSA2: genomes reveal a uniquely fastidious methyl-reducing methanogen.</title>
        <authorList>
            <person name="Nobu M.K."/>
            <person name="Narihiro T."/>
            <person name="Kuroda K."/>
            <person name="Mei R."/>
            <person name="Liu W.T."/>
        </authorList>
    </citation>
    <scope>NUCLEOTIDE SEQUENCE [LARGE SCALE GENOMIC DNA]</scope>
    <source>
        <strain evidence="1">U1lsi0528_Bin089</strain>
    </source>
</reference>
<dbReference type="Proteomes" id="UP000075578">
    <property type="component" value="Unassembled WGS sequence"/>
</dbReference>
<evidence type="ECO:0008006" key="3">
    <source>
        <dbReference type="Google" id="ProtNLM"/>
    </source>
</evidence>
<gene>
    <name evidence="1" type="ORF">AMQ74_01045</name>
</gene>
<organism evidence="1 2">
    <name type="scientific">Candidatus Methanofastidiosum methylothiophilum</name>
    <dbReference type="NCBI Taxonomy" id="1705564"/>
    <lineage>
        <taxon>Archaea</taxon>
        <taxon>Methanobacteriati</taxon>
        <taxon>Methanobacteriota</taxon>
        <taxon>Stenosarchaea group</taxon>
        <taxon>Candidatus Methanofastidiosia</taxon>
        <taxon>Candidatus Methanofastidiosales</taxon>
        <taxon>Candidatus Methanofastidiosaceae</taxon>
        <taxon>Candidatus Methanofastidiosum</taxon>
    </lineage>
</organism>
<proteinExistence type="predicted"/>
<comment type="caution">
    <text evidence="1">The sequence shown here is derived from an EMBL/GenBank/DDBJ whole genome shotgun (WGS) entry which is preliminary data.</text>
</comment>
<name>A0A150J400_9EURY</name>
<dbReference type="AlphaFoldDB" id="A0A150J400"/>
<evidence type="ECO:0000313" key="2">
    <source>
        <dbReference type="Proteomes" id="UP000075578"/>
    </source>
</evidence>
<protein>
    <recommendedName>
        <fullName evidence="3">Chorismate mutase</fullName>
    </recommendedName>
</protein>